<sequence>SPPSKTIEVFRICDYSILSKEYGIFSKVSNLKSLHLHSSILYSKLHLIFGTLSQDRIIECIHIENSNVSESDIRYISTLKIRSLILINTQSGLLKVFYNLKNEIIKETLVNLNIAFEEDATIVEKNIFLDFFFGLKSLIINNYECIL</sequence>
<dbReference type="VEuPathDB" id="MicrosporidiaDB:CWI39_0878p0010"/>
<evidence type="ECO:0000313" key="1">
    <source>
        <dbReference type="EMBL" id="TBU08759.1"/>
    </source>
</evidence>
<protein>
    <submittedName>
        <fullName evidence="1">Uncharacterized protein</fullName>
    </submittedName>
</protein>
<dbReference type="VEuPathDB" id="MicrosporidiaDB:CWI36_0100p0010"/>
<dbReference type="Proteomes" id="UP000291404">
    <property type="component" value="Unassembled WGS sequence"/>
</dbReference>
<evidence type="ECO:0000313" key="2">
    <source>
        <dbReference type="Proteomes" id="UP000291404"/>
    </source>
</evidence>
<accession>A0A4Q9LKF8</accession>
<comment type="caution">
    <text evidence="1">The sequence shown here is derived from an EMBL/GenBank/DDBJ whole genome shotgun (WGS) entry which is preliminary data.</text>
</comment>
<feature type="non-terminal residue" evidence="1">
    <location>
        <position position="1"/>
    </location>
</feature>
<gene>
    <name evidence="1" type="ORF">CWI36_0100p0010</name>
</gene>
<dbReference type="EMBL" id="PITI01000100">
    <property type="protein sequence ID" value="TBU08759.1"/>
    <property type="molecule type" value="Genomic_DNA"/>
</dbReference>
<proteinExistence type="predicted"/>
<reference evidence="1 2" key="1">
    <citation type="submission" date="2017-12" db="EMBL/GenBank/DDBJ databases">
        <authorList>
            <person name="Pombert J.-F."/>
            <person name="Haag K.L."/>
            <person name="Ebert D."/>
        </authorList>
    </citation>
    <scope>NUCLEOTIDE SEQUENCE [LARGE SCALE GENOMIC DNA]</scope>
    <source>
        <strain evidence="1">BE-OM-2</strain>
    </source>
</reference>
<name>A0A4Q9LKF8_9MICR</name>
<dbReference type="AlphaFoldDB" id="A0A4Q9LKF8"/>
<organism evidence="1 2">
    <name type="scientific">Hamiltosporidium magnivora</name>
    <dbReference type="NCBI Taxonomy" id="148818"/>
    <lineage>
        <taxon>Eukaryota</taxon>
        <taxon>Fungi</taxon>
        <taxon>Fungi incertae sedis</taxon>
        <taxon>Microsporidia</taxon>
        <taxon>Dubosqiidae</taxon>
        <taxon>Hamiltosporidium</taxon>
    </lineage>
</organism>
<keyword evidence="2" id="KW-1185">Reference proteome</keyword>